<feature type="region of interest" description="Disordered" evidence="1">
    <location>
        <begin position="1"/>
        <end position="22"/>
    </location>
</feature>
<evidence type="ECO:0000256" key="1">
    <source>
        <dbReference type="SAM" id="MobiDB-lite"/>
    </source>
</evidence>
<accession>A0A2J8A8L5</accession>
<keyword evidence="2" id="KW-0812">Transmembrane</keyword>
<dbReference type="Proteomes" id="UP000236333">
    <property type="component" value="Unassembled WGS sequence"/>
</dbReference>
<feature type="transmembrane region" description="Helical" evidence="2">
    <location>
        <begin position="36"/>
        <end position="55"/>
    </location>
</feature>
<reference evidence="3 4" key="1">
    <citation type="journal article" date="2017" name="Mol. Biol. Evol.">
        <title>The 4-celled Tetrabaena socialis nuclear genome reveals the essential components for genetic control of cell number at the origin of multicellularity in the volvocine lineage.</title>
        <authorList>
            <person name="Featherston J."/>
            <person name="Arakaki Y."/>
            <person name="Hanschen E.R."/>
            <person name="Ferris P.J."/>
            <person name="Michod R.E."/>
            <person name="Olson B.J.S.C."/>
            <person name="Nozaki H."/>
            <person name="Durand P.M."/>
        </authorList>
    </citation>
    <scope>NUCLEOTIDE SEQUENCE [LARGE SCALE GENOMIC DNA]</scope>
    <source>
        <strain evidence="3 4">NIES-571</strain>
    </source>
</reference>
<dbReference type="AlphaFoldDB" id="A0A2J8A8L5"/>
<proteinExistence type="predicted"/>
<evidence type="ECO:0000313" key="4">
    <source>
        <dbReference type="Proteomes" id="UP000236333"/>
    </source>
</evidence>
<gene>
    <name evidence="3" type="ORF">TSOC_004564</name>
</gene>
<keyword evidence="2" id="KW-1133">Transmembrane helix</keyword>
<evidence type="ECO:0000313" key="3">
    <source>
        <dbReference type="EMBL" id="PNH08858.1"/>
    </source>
</evidence>
<feature type="transmembrane region" description="Helical" evidence="2">
    <location>
        <begin position="62"/>
        <end position="82"/>
    </location>
</feature>
<protein>
    <submittedName>
        <fullName evidence="3">Uncharacterized protein</fullName>
    </submittedName>
</protein>
<comment type="caution">
    <text evidence="3">The sequence shown here is derived from an EMBL/GenBank/DDBJ whole genome shotgun (WGS) entry which is preliminary data.</text>
</comment>
<evidence type="ECO:0000256" key="2">
    <source>
        <dbReference type="SAM" id="Phobius"/>
    </source>
</evidence>
<organism evidence="3 4">
    <name type="scientific">Tetrabaena socialis</name>
    <dbReference type="NCBI Taxonomy" id="47790"/>
    <lineage>
        <taxon>Eukaryota</taxon>
        <taxon>Viridiplantae</taxon>
        <taxon>Chlorophyta</taxon>
        <taxon>core chlorophytes</taxon>
        <taxon>Chlorophyceae</taxon>
        <taxon>CS clade</taxon>
        <taxon>Chlamydomonadales</taxon>
        <taxon>Tetrabaenaceae</taxon>
        <taxon>Tetrabaena</taxon>
    </lineage>
</organism>
<keyword evidence="2" id="KW-0472">Membrane</keyword>
<keyword evidence="4" id="KW-1185">Reference proteome</keyword>
<name>A0A2J8A8L5_9CHLO</name>
<dbReference type="EMBL" id="PGGS01000113">
    <property type="protein sequence ID" value="PNH08858.1"/>
    <property type="molecule type" value="Genomic_DNA"/>
</dbReference>
<sequence>MNPGDVPPPADTPGAPADPPPTRIEYNVIAEKMAGVWPTALAISAGLAALVCVRVSAPARVGIAAISPSILNVLPGIFNVLLGEGKP</sequence>